<name>A0A137NPB0_CONC2</name>
<dbReference type="AlphaFoldDB" id="A0A137NPB0"/>
<dbReference type="OMA" id="NTTCGLE"/>
<evidence type="ECO:0000313" key="2">
    <source>
        <dbReference type="Proteomes" id="UP000070444"/>
    </source>
</evidence>
<accession>A0A137NPB0</accession>
<keyword evidence="2" id="KW-1185">Reference proteome</keyword>
<sequence length="325" mass="37903">MKMNRKNKEKPKGYNVYPLNKQPKKVYKCSLLNIDNTTCGLEFKYLSEFNRHQTFKYHHSNISNAKANQSPTKHSIFNINEADLSINEVNNSDLIDDTFNSYTESIAEDLNTNSYDPNNLSKQLYNSIQNVLEAINDNGEISKLSNNPYIYNHTLDGMLKSDLASIDSYPFPDITSLILHALLYSSKSNITKQLFRKILLTIELILKIHKNCIKNKREYKLPNVDSFYKLPKTLNKNLPKIHVTETKLKKGNEEKTIYMNLPSTIIQKLMADPIESKQIIMMPDYTHNQMINLNQCHKVKTDYHFIQISYNINNVYVYSGRYYLY</sequence>
<proteinExistence type="predicted"/>
<dbReference type="STRING" id="796925.A0A137NPB0"/>
<dbReference type="EMBL" id="KQ965414">
    <property type="protein sequence ID" value="KXN64577.1"/>
    <property type="molecule type" value="Genomic_DNA"/>
</dbReference>
<dbReference type="Proteomes" id="UP000070444">
    <property type="component" value="Unassembled WGS sequence"/>
</dbReference>
<dbReference type="OrthoDB" id="2289697at2759"/>
<gene>
    <name evidence="1" type="ORF">CONCODRAFT_171147</name>
</gene>
<evidence type="ECO:0000313" key="1">
    <source>
        <dbReference type="EMBL" id="KXN64577.1"/>
    </source>
</evidence>
<reference evidence="1 2" key="1">
    <citation type="journal article" date="2015" name="Genome Biol. Evol.">
        <title>Phylogenomic analyses indicate that early fungi evolved digesting cell walls of algal ancestors of land plants.</title>
        <authorList>
            <person name="Chang Y."/>
            <person name="Wang S."/>
            <person name="Sekimoto S."/>
            <person name="Aerts A.L."/>
            <person name="Choi C."/>
            <person name="Clum A."/>
            <person name="LaButti K.M."/>
            <person name="Lindquist E.A."/>
            <person name="Yee Ngan C."/>
            <person name="Ohm R.A."/>
            <person name="Salamov A.A."/>
            <person name="Grigoriev I.V."/>
            <person name="Spatafora J.W."/>
            <person name="Berbee M.L."/>
        </authorList>
    </citation>
    <scope>NUCLEOTIDE SEQUENCE [LARGE SCALE GENOMIC DNA]</scope>
    <source>
        <strain evidence="1 2">NRRL 28638</strain>
    </source>
</reference>
<organism evidence="1 2">
    <name type="scientific">Conidiobolus coronatus (strain ATCC 28846 / CBS 209.66 / NRRL 28638)</name>
    <name type="common">Delacroixia coronata</name>
    <dbReference type="NCBI Taxonomy" id="796925"/>
    <lineage>
        <taxon>Eukaryota</taxon>
        <taxon>Fungi</taxon>
        <taxon>Fungi incertae sedis</taxon>
        <taxon>Zoopagomycota</taxon>
        <taxon>Entomophthoromycotina</taxon>
        <taxon>Entomophthoromycetes</taxon>
        <taxon>Entomophthorales</taxon>
        <taxon>Ancylistaceae</taxon>
        <taxon>Conidiobolus</taxon>
    </lineage>
</organism>
<protein>
    <submittedName>
        <fullName evidence="1">Uncharacterized protein</fullName>
    </submittedName>
</protein>